<dbReference type="EMBL" id="LXJU01000006">
    <property type="protein sequence ID" value="OGE54231.1"/>
    <property type="molecule type" value="Genomic_DNA"/>
</dbReference>
<dbReference type="Proteomes" id="UP000177622">
    <property type="component" value="Unassembled WGS sequence"/>
</dbReference>
<sequence>MATEMLSVTAPAYTDPSKYELSTVLCPHVTEEKDVVIRVHAASVNPVDVKKAGGVFKMAVKETFPYMIGYDASGVVVAVGKEVKSLKVGDEVYTRLPEANRGAWSEYAKCPERYIALKPKNLSFDDAAALPLAGVTALQVLKKYEGSLEGKTVFIPSGLSGTGAFACQLAKNVFHAGKVITTVSTSKIPLVPQLLGEGVVDEIIDYTKSDPIDIIPPRSIDFMFDTTGEAMVFLSRMVPKTGLIVSISTKPSATTLQASSVMQRPDNPRIPLAGRVFLNAGDAVRRLRAWRWDVAYMYWFLDPNGKDLDTLRQ</sequence>
<dbReference type="Pfam" id="PF08240">
    <property type="entry name" value="ADH_N"/>
    <property type="match status" value="1"/>
</dbReference>
<dbReference type="SUPFAM" id="SSF51735">
    <property type="entry name" value="NAD(P)-binding Rossmann-fold domains"/>
    <property type="match status" value="1"/>
</dbReference>
<dbReference type="PANTHER" id="PTHR11695:SF294">
    <property type="entry name" value="RETICULON-4-INTERACTING PROTEIN 1, MITOCHONDRIAL"/>
    <property type="match status" value="1"/>
</dbReference>
<accession>A0A1F5LMS9</accession>
<protein>
    <recommendedName>
        <fullName evidence="1">Enoyl reductase (ER) domain-containing protein</fullName>
    </recommendedName>
</protein>
<dbReference type="InterPro" id="IPR050700">
    <property type="entry name" value="YIM1/Zinc_Alcohol_DH_Fams"/>
</dbReference>
<dbReference type="GeneID" id="34575339"/>
<dbReference type="AlphaFoldDB" id="A0A1F5LMS9"/>
<dbReference type="OrthoDB" id="191139at2759"/>
<dbReference type="Gene3D" id="3.40.50.720">
    <property type="entry name" value="NAD(P)-binding Rossmann-like Domain"/>
    <property type="match status" value="1"/>
</dbReference>
<gene>
    <name evidence="2" type="ORF">PENARI_c006G10951</name>
</gene>
<dbReference type="InterPro" id="IPR020843">
    <property type="entry name" value="ER"/>
</dbReference>
<dbReference type="Gene3D" id="3.90.180.10">
    <property type="entry name" value="Medium-chain alcohol dehydrogenases, catalytic domain"/>
    <property type="match status" value="1"/>
</dbReference>
<dbReference type="GO" id="GO:0016491">
    <property type="term" value="F:oxidoreductase activity"/>
    <property type="evidence" value="ECO:0007669"/>
    <property type="project" value="InterPro"/>
</dbReference>
<dbReference type="InterPro" id="IPR011032">
    <property type="entry name" value="GroES-like_sf"/>
</dbReference>
<dbReference type="CDD" id="cd05289">
    <property type="entry name" value="MDR_like_2"/>
    <property type="match status" value="1"/>
</dbReference>
<evidence type="ECO:0000313" key="3">
    <source>
        <dbReference type="Proteomes" id="UP000177622"/>
    </source>
</evidence>
<dbReference type="InterPro" id="IPR013154">
    <property type="entry name" value="ADH-like_N"/>
</dbReference>
<dbReference type="RefSeq" id="XP_022489668.1">
    <property type="nucleotide sequence ID" value="XM_022630605.1"/>
</dbReference>
<keyword evidence="3" id="KW-1185">Reference proteome</keyword>
<dbReference type="InterPro" id="IPR036291">
    <property type="entry name" value="NAD(P)-bd_dom_sf"/>
</dbReference>
<name>A0A1F5LMS9_PENAI</name>
<comment type="caution">
    <text evidence="2">The sequence shown here is derived from an EMBL/GenBank/DDBJ whole genome shotgun (WGS) entry which is preliminary data.</text>
</comment>
<feature type="domain" description="Enoyl reductase (ER)" evidence="1">
    <location>
        <begin position="14"/>
        <end position="295"/>
    </location>
</feature>
<proteinExistence type="predicted"/>
<evidence type="ECO:0000259" key="1">
    <source>
        <dbReference type="SMART" id="SM00829"/>
    </source>
</evidence>
<dbReference type="SUPFAM" id="SSF50129">
    <property type="entry name" value="GroES-like"/>
    <property type="match status" value="1"/>
</dbReference>
<dbReference type="SMART" id="SM00829">
    <property type="entry name" value="PKS_ER"/>
    <property type="match status" value="1"/>
</dbReference>
<reference evidence="2 3" key="1">
    <citation type="journal article" date="2016" name="Sci. Rep.">
        <title>Penicillium arizonense, a new, genome sequenced fungal species, reveals a high chemical diversity in secreted metabolites.</title>
        <authorList>
            <person name="Grijseels S."/>
            <person name="Nielsen J.C."/>
            <person name="Randelovic M."/>
            <person name="Nielsen J."/>
            <person name="Nielsen K.F."/>
            <person name="Workman M."/>
            <person name="Frisvad J.C."/>
        </authorList>
    </citation>
    <scope>NUCLEOTIDE SEQUENCE [LARGE SCALE GENOMIC DNA]</scope>
    <source>
        <strain evidence="2 3">CBS 141311</strain>
    </source>
</reference>
<dbReference type="PANTHER" id="PTHR11695">
    <property type="entry name" value="ALCOHOL DEHYDROGENASE RELATED"/>
    <property type="match status" value="1"/>
</dbReference>
<evidence type="ECO:0000313" key="2">
    <source>
        <dbReference type="EMBL" id="OGE54231.1"/>
    </source>
</evidence>
<organism evidence="2 3">
    <name type="scientific">Penicillium arizonense</name>
    <dbReference type="NCBI Taxonomy" id="1835702"/>
    <lineage>
        <taxon>Eukaryota</taxon>
        <taxon>Fungi</taxon>
        <taxon>Dikarya</taxon>
        <taxon>Ascomycota</taxon>
        <taxon>Pezizomycotina</taxon>
        <taxon>Eurotiomycetes</taxon>
        <taxon>Eurotiomycetidae</taxon>
        <taxon>Eurotiales</taxon>
        <taxon>Aspergillaceae</taxon>
        <taxon>Penicillium</taxon>
    </lineage>
</organism>
<dbReference type="STRING" id="1835702.A0A1F5LMS9"/>